<sequence>MDYLVPAWHELLEGWSYTIPKLEFDDAVSHIKVFQTNQKPFSLIITDYQPQLSTKLNQLTISPTQIFSTFDYLQGVHHVDSQIIDYRDFNWPTGAYYNFTNFRVIVMVKENPYAKVTFDTQGKILWVDYLEKDKISRRLLLDSRGFVSREELFENGQPYQYIYYDEQGYWRFKHDVKSDRVEINKRFSELTDYLHYEHLNDLLEEIITKYVLSKFDINQDNLIVTLDDQAVIDQKNYLPYQPIFSLSRWHRYHESLDELKSQELNLVADNNETKNNIKKQSNIDATIIPLFQSRFNLGHSQRSDQEQIGLFIESMTKDEVDKVLELLYQRLLKSPDAIALTVMSYSTEKLQQAQQALENLKQTHQGEFILASEEQNEVEEILTKQIGIPKLTIDTKRISTPAEAGRQLDSLRILIDWGNQLDEFLQISAISTGIPQIYRQPNSQIKNYQNGLICPQISDINKGLNYYLGNLKHWNEALIYNVQLMNQLSAAELQKKWEKVLTK</sequence>
<dbReference type="GO" id="GO:0015031">
    <property type="term" value="P:protein transport"/>
    <property type="evidence" value="ECO:0007669"/>
    <property type="project" value="InterPro"/>
</dbReference>
<dbReference type="EMBL" id="FR854365">
    <property type="protein sequence ID" value="CCC03854.1"/>
    <property type="molecule type" value="Genomic_DNA"/>
</dbReference>
<accession>F8KEI9</accession>
<gene>
    <name evidence="1" type="ORF">LRATCC53608_1102</name>
</gene>
<reference evidence="1" key="1">
    <citation type="journal article" date="2011" name="J. Bacteriol.">
        <title>Genome sequence of the vertebrate gut symbiont Lactobacillus reuteri ATCC 53608.</title>
        <authorList>
            <person name="Heavens D."/>
            <person name="Tailford L.E."/>
            <person name="Crossman L."/>
            <person name="Jeffers F."/>
            <person name="Mackenzie D.A."/>
            <person name="Caccamo M."/>
            <person name="Juge N."/>
        </authorList>
    </citation>
    <scope>NUCLEOTIDE SEQUENCE [LARGE SCALE GENOMIC DNA]</scope>
    <source>
        <strain evidence="1">ATCC 53608</strain>
    </source>
</reference>
<organism evidence="1">
    <name type="scientific">Limosilactobacillus reuteri subsp. suis (strain ATCC 53608 / LMG 31752 / 1063)</name>
    <name type="common">Lactobacillus reuteri</name>
    <dbReference type="NCBI Taxonomy" id="927703"/>
    <lineage>
        <taxon>Bacteria</taxon>
        <taxon>Bacillati</taxon>
        <taxon>Bacillota</taxon>
        <taxon>Bacilli</taxon>
        <taxon>Lactobacillales</taxon>
        <taxon>Lactobacillaceae</taxon>
        <taxon>Limosilactobacillus</taxon>
    </lineage>
</organism>
<dbReference type="SMR" id="A0A0S4NPW1"/>
<proteinExistence type="predicted"/>
<dbReference type="NCBIfam" id="TIGR03713">
    <property type="entry name" value="acc_sec_asp1"/>
    <property type="match status" value="1"/>
</dbReference>
<reference evidence="1" key="2">
    <citation type="submission" date="2011-05" db="EMBL/GenBank/DDBJ databases">
        <authorList>
            <person name="Davey R."/>
        </authorList>
    </citation>
    <scope>NUCLEOTIDE SEQUENCE</scope>
    <source>
        <strain evidence="1">ATCC 53608</strain>
    </source>
</reference>
<dbReference type="RefSeq" id="WP_003675585.1">
    <property type="nucleotide sequence ID" value="NZ_JBKZCH010000044.1"/>
</dbReference>
<name>A0A0S4NPW1_LIMR5</name>
<dbReference type="InterPro" id="IPR022372">
    <property type="entry name" value="Accessory_SS_Asp1"/>
</dbReference>
<evidence type="ECO:0000313" key="1">
    <source>
        <dbReference type="EMBL" id="CCC03854.1"/>
    </source>
</evidence>
<dbReference type="AlphaFoldDB" id="A0A0S4NPW1"/>
<accession>A0A0S4NPW1</accession>
<dbReference type="HOGENOM" id="CLU_038827_1_0_9"/>
<protein>
    <submittedName>
        <fullName evidence="1">Accessory secretory protein asp1</fullName>
    </submittedName>
</protein>
<dbReference type="Pfam" id="PF16993">
    <property type="entry name" value="Asp1"/>
    <property type="match status" value="1"/>
</dbReference>